<dbReference type="AlphaFoldDB" id="A0AA96WG25"/>
<dbReference type="SMART" id="SM00823">
    <property type="entry name" value="PKS_PP"/>
    <property type="match status" value="1"/>
</dbReference>
<dbReference type="PROSITE" id="PS50075">
    <property type="entry name" value="CARRIER"/>
    <property type="match status" value="1"/>
</dbReference>
<dbReference type="RefSeq" id="WP_316433003.1">
    <property type="nucleotide sequence ID" value="NZ_CP053586.1"/>
</dbReference>
<evidence type="ECO:0000256" key="2">
    <source>
        <dbReference type="ARBA" id="ARBA00022553"/>
    </source>
</evidence>
<proteinExistence type="predicted"/>
<evidence type="ECO:0000256" key="1">
    <source>
        <dbReference type="ARBA" id="ARBA00022450"/>
    </source>
</evidence>
<keyword evidence="2" id="KW-0597">Phosphoprotein</keyword>
<dbReference type="SUPFAM" id="SSF47336">
    <property type="entry name" value="ACP-like"/>
    <property type="match status" value="1"/>
</dbReference>
<evidence type="ECO:0000259" key="3">
    <source>
        <dbReference type="PROSITE" id="PS50075"/>
    </source>
</evidence>
<evidence type="ECO:0000313" key="4">
    <source>
        <dbReference type="EMBL" id="WNZ21711.1"/>
    </source>
</evidence>
<dbReference type="InterPro" id="IPR009081">
    <property type="entry name" value="PP-bd_ACP"/>
</dbReference>
<dbReference type="Gene3D" id="1.10.1200.10">
    <property type="entry name" value="ACP-like"/>
    <property type="match status" value="1"/>
</dbReference>
<feature type="domain" description="Carrier" evidence="3">
    <location>
        <begin position="10"/>
        <end position="87"/>
    </location>
</feature>
<keyword evidence="1" id="KW-0596">Phosphopantetheine</keyword>
<dbReference type="Pfam" id="PF00550">
    <property type="entry name" value="PP-binding"/>
    <property type="match status" value="1"/>
</dbReference>
<dbReference type="EMBL" id="CP053586">
    <property type="protein sequence ID" value="WNZ21711.1"/>
    <property type="molecule type" value="Genomic_DNA"/>
</dbReference>
<protein>
    <submittedName>
        <fullName evidence="4">Acyl carrier protein</fullName>
    </submittedName>
</protein>
<accession>A0AA96WG25</accession>
<sequence length="113" mass="12717">MTQIQTTSSFTTESIQAWFIAQIAEQTSIDPEDIDVNDRFDNFGLNSARAMLIASRAEKMLGFQLSPSWLWHYPTIAGLSQRLAEEAQQLEADLLQTLDPETLAQALNEIETK</sequence>
<reference evidence="4" key="1">
    <citation type="submission" date="2020-05" db="EMBL/GenBank/DDBJ databases">
        <authorList>
            <person name="Zhu T."/>
            <person name="Keshari N."/>
            <person name="Lu X."/>
        </authorList>
    </citation>
    <scope>NUCLEOTIDE SEQUENCE</scope>
    <source>
        <strain evidence="4">NK1-12</strain>
    </source>
</reference>
<dbReference type="InterPro" id="IPR036736">
    <property type="entry name" value="ACP-like_sf"/>
</dbReference>
<name>A0AA96WG25_9CYAN</name>
<dbReference type="InterPro" id="IPR020806">
    <property type="entry name" value="PKS_PP-bd"/>
</dbReference>
<organism evidence="4">
    <name type="scientific">Leptolyngbya sp. NK1-12</name>
    <dbReference type="NCBI Taxonomy" id="2547451"/>
    <lineage>
        <taxon>Bacteria</taxon>
        <taxon>Bacillati</taxon>
        <taxon>Cyanobacteriota</taxon>
        <taxon>Cyanophyceae</taxon>
        <taxon>Leptolyngbyales</taxon>
        <taxon>Leptolyngbyaceae</taxon>
        <taxon>Leptolyngbya group</taxon>
        <taxon>Leptolyngbya</taxon>
    </lineage>
</organism>
<gene>
    <name evidence="4" type="ORF">HJG54_01740</name>
</gene>
<dbReference type="GO" id="GO:0031177">
    <property type="term" value="F:phosphopantetheine binding"/>
    <property type="evidence" value="ECO:0007669"/>
    <property type="project" value="InterPro"/>
</dbReference>